<evidence type="ECO:0000313" key="2">
    <source>
        <dbReference type="Proteomes" id="UP000669179"/>
    </source>
</evidence>
<dbReference type="RefSeq" id="WP_208259515.1">
    <property type="nucleotide sequence ID" value="NZ_JAGEOJ010000013.1"/>
</dbReference>
<sequence length="119" mass="12534">MTPRTPATDAGQWRTEGVSVVGGLVGVRMALIELDAIDPDTDSIAFDQATDHLIDAARTAVAAAQVLFASPCTMAATVRDALAREAIQQAQPRNYDTSVCDGEGRCDTCRRSGPVTNTP</sequence>
<dbReference type="Proteomes" id="UP000669179">
    <property type="component" value="Unassembled WGS sequence"/>
</dbReference>
<protein>
    <submittedName>
        <fullName evidence="1">Uncharacterized protein</fullName>
    </submittedName>
</protein>
<name>A0A939T3T6_9ACTN</name>
<keyword evidence="2" id="KW-1185">Reference proteome</keyword>
<dbReference type="AlphaFoldDB" id="A0A939T3T6"/>
<accession>A0A939T3T6</accession>
<proteinExistence type="predicted"/>
<gene>
    <name evidence="1" type="ORF">J4573_31440</name>
</gene>
<organism evidence="1 2">
    <name type="scientific">Actinomadura barringtoniae</name>
    <dbReference type="NCBI Taxonomy" id="1427535"/>
    <lineage>
        <taxon>Bacteria</taxon>
        <taxon>Bacillati</taxon>
        <taxon>Actinomycetota</taxon>
        <taxon>Actinomycetes</taxon>
        <taxon>Streptosporangiales</taxon>
        <taxon>Thermomonosporaceae</taxon>
        <taxon>Actinomadura</taxon>
    </lineage>
</organism>
<reference evidence="1" key="1">
    <citation type="submission" date="2021-03" db="EMBL/GenBank/DDBJ databases">
        <authorList>
            <person name="Kanchanasin P."/>
            <person name="Saeng-In P."/>
            <person name="Phongsopitanun W."/>
            <person name="Yuki M."/>
            <person name="Kudo T."/>
            <person name="Ohkuma M."/>
            <person name="Tanasupawat S."/>
        </authorList>
    </citation>
    <scope>NUCLEOTIDE SEQUENCE</scope>
    <source>
        <strain evidence="1">GKU 128</strain>
    </source>
</reference>
<evidence type="ECO:0000313" key="1">
    <source>
        <dbReference type="EMBL" id="MBO2451641.1"/>
    </source>
</evidence>
<dbReference type="EMBL" id="JAGEOJ010000013">
    <property type="protein sequence ID" value="MBO2451641.1"/>
    <property type="molecule type" value="Genomic_DNA"/>
</dbReference>
<comment type="caution">
    <text evidence="1">The sequence shown here is derived from an EMBL/GenBank/DDBJ whole genome shotgun (WGS) entry which is preliminary data.</text>
</comment>